<dbReference type="RefSeq" id="WP_386731802.1">
    <property type="nucleotide sequence ID" value="NZ_JBHSTP010000003.1"/>
</dbReference>
<comment type="caution">
    <text evidence="2">The sequence shown here is derived from an EMBL/GenBank/DDBJ whole genome shotgun (WGS) entry which is preliminary data.</text>
</comment>
<feature type="domain" description="Glutamine amidotransferase" evidence="1">
    <location>
        <begin position="57"/>
        <end position="198"/>
    </location>
</feature>
<dbReference type="InterPro" id="IPR044992">
    <property type="entry name" value="ChyE-like"/>
</dbReference>
<dbReference type="InterPro" id="IPR017926">
    <property type="entry name" value="GATASE"/>
</dbReference>
<dbReference type="EMBL" id="JBHSTP010000003">
    <property type="protein sequence ID" value="MFC6356796.1"/>
    <property type="molecule type" value="Genomic_DNA"/>
</dbReference>
<dbReference type="PANTHER" id="PTHR42695">
    <property type="entry name" value="GLUTAMINE AMIDOTRANSFERASE YLR126C-RELATED"/>
    <property type="match status" value="1"/>
</dbReference>
<evidence type="ECO:0000313" key="3">
    <source>
        <dbReference type="Proteomes" id="UP001596306"/>
    </source>
</evidence>
<dbReference type="Pfam" id="PF00117">
    <property type="entry name" value="GATase"/>
    <property type="match status" value="1"/>
</dbReference>
<dbReference type="NCBIfam" id="NF005743">
    <property type="entry name" value="PRK07567.1"/>
    <property type="match status" value="1"/>
</dbReference>
<dbReference type="Proteomes" id="UP001596306">
    <property type="component" value="Unassembled WGS sequence"/>
</dbReference>
<dbReference type="InterPro" id="IPR029062">
    <property type="entry name" value="Class_I_gatase-like"/>
</dbReference>
<gene>
    <name evidence="2" type="ORF">ACFQB0_11840</name>
</gene>
<accession>A0ABW1VFB0</accession>
<sequence length="246" mass="26718">MTTARPFLFLSVRPEHDAVQPEYAAMLSATGLGPARLLHHRLDLEPLPPLPLTRFAGAIVGGSPYNVSQDAARKSPTQLRVEADLARLAVWGIAEDFPLLFTCYGIGVLTQRLGGSVDTRFGEEAGPVTVSLTDAGRADPLLGSLHPEFTALVGHKESTSELPEAAVLLATSDECPVQVYRVGSNVYATQFHPEVLPEDFIARAYVYQHHGYFPADELAQVAMRLAASVVTEPRRLMARFVEHYGG</sequence>
<protein>
    <submittedName>
        <fullName evidence="2">Glutamine amidotransferase</fullName>
    </submittedName>
</protein>
<evidence type="ECO:0000313" key="2">
    <source>
        <dbReference type="EMBL" id="MFC6356796.1"/>
    </source>
</evidence>
<evidence type="ECO:0000259" key="1">
    <source>
        <dbReference type="Pfam" id="PF00117"/>
    </source>
</evidence>
<name>A0ABW1VFB0_9MICO</name>
<dbReference type="CDD" id="cd01741">
    <property type="entry name" value="GATase1_1"/>
    <property type="match status" value="1"/>
</dbReference>
<keyword evidence="3" id="KW-1185">Reference proteome</keyword>
<dbReference type="SUPFAM" id="SSF52317">
    <property type="entry name" value="Class I glutamine amidotransferase-like"/>
    <property type="match status" value="1"/>
</dbReference>
<keyword evidence="2" id="KW-0315">Glutamine amidotransferase</keyword>
<proteinExistence type="predicted"/>
<organism evidence="2 3">
    <name type="scientific">Luethyella okanaganae</name>
    <dbReference type="NCBI Taxonomy" id="69372"/>
    <lineage>
        <taxon>Bacteria</taxon>
        <taxon>Bacillati</taxon>
        <taxon>Actinomycetota</taxon>
        <taxon>Actinomycetes</taxon>
        <taxon>Micrococcales</taxon>
        <taxon>Microbacteriaceae</taxon>
        <taxon>Luethyella</taxon>
    </lineage>
</organism>
<dbReference type="PROSITE" id="PS51273">
    <property type="entry name" value="GATASE_TYPE_1"/>
    <property type="match status" value="1"/>
</dbReference>
<dbReference type="Gene3D" id="3.40.50.880">
    <property type="match status" value="1"/>
</dbReference>
<dbReference type="PANTHER" id="PTHR42695:SF5">
    <property type="entry name" value="GLUTAMINE AMIDOTRANSFERASE YLR126C-RELATED"/>
    <property type="match status" value="1"/>
</dbReference>
<reference evidence="3" key="1">
    <citation type="journal article" date="2019" name="Int. J. Syst. Evol. Microbiol.">
        <title>The Global Catalogue of Microorganisms (GCM) 10K type strain sequencing project: providing services to taxonomists for standard genome sequencing and annotation.</title>
        <authorList>
            <consortium name="The Broad Institute Genomics Platform"/>
            <consortium name="The Broad Institute Genome Sequencing Center for Infectious Disease"/>
            <person name="Wu L."/>
            <person name="Ma J."/>
        </authorList>
    </citation>
    <scope>NUCLEOTIDE SEQUENCE [LARGE SCALE GENOMIC DNA]</scope>
    <source>
        <strain evidence="3">CCUG 43304</strain>
    </source>
</reference>